<reference evidence="4" key="1">
    <citation type="journal article" date="2019" name="Int. J. Syst. Evol. Microbiol.">
        <title>The Global Catalogue of Microorganisms (GCM) 10K type strain sequencing project: providing services to taxonomists for standard genome sequencing and annotation.</title>
        <authorList>
            <consortium name="The Broad Institute Genomics Platform"/>
            <consortium name="The Broad Institute Genome Sequencing Center for Infectious Disease"/>
            <person name="Wu L."/>
            <person name="Ma J."/>
        </authorList>
    </citation>
    <scope>NUCLEOTIDE SEQUENCE [LARGE SCALE GENOMIC DNA]</scope>
    <source>
        <strain evidence="4">NBRC 112502</strain>
    </source>
</reference>
<dbReference type="PRINTS" id="PR00507">
    <property type="entry name" value="N12N6MTFRASE"/>
</dbReference>
<dbReference type="Gene3D" id="3.40.50.150">
    <property type="entry name" value="Vaccinia Virus protein VP39"/>
    <property type="match status" value="1"/>
</dbReference>
<name>A0ABQ6A343_9PROT</name>
<organism evidence="3 4">
    <name type="scientific">Acidocella aquatica</name>
    <dbReference type="NCBI Taxonomy" id="1922313"/>
    <lineage>
        <taxon>Bacteria</taxon>
        <taxon>Pseudomonadati</taxon>
        <taxon>Pseudomonadota</taxon>
        <taxon>Alphaproteobacteria</taxon>
        <taxon>Acetobacterales</taxon>
        <taxon>Acidocellaceae</taxon>
        <taxon>Acidocella</taxon>
    </lineage>
</organism>
<evidence type="ECO:0000259" key="2">
    <source>
        <dbReference type="SMART" id="SM00490"/>
    </source>
</evidence>
<dbReference type="CDD" id="cd02440">
    <property type="entry name" value="AdoMet_MTases"/>
    <property type="match status" value="1"/>
</dbReference>
<dbReference type="PANTHER" id="PTHR41313:SF1">
    <property type="entry name" value="DNA METHYLASE ADENINE-SPECIFIC DOMAIN-CONTAINING PROTEIN"/>
    <property type="match status" value="1"/>
</dbReference>
<dbReference type="Proteomes" id="UP001156641">
    <property type="component" value="Unassembled WGS sequence"/>
</dbReference>
<comment type="caution">
    <text evidence="3">The sequence shown here is derived from an EMBL/GenBank/DDBJ whole genome shotgun (WGS) entry which is preliminary data.</text>
</comment>
<dbReference type="SMART" id="SM00490">
    <property type="entry name" value="HELICc"/>
    <property type="match status" value="1"/>
</dbReference>
<protein>
    <submittedName>
        <fullName evidence="3">Lactate dehydrogenase</fullName>
    </submittedName>
</protein>
<sequence>MHLKDTKMPMPPKDNFDLFANDLFGSTMLSSDAMIPIGLIRIPMKEDPNEPDENAHLYDDPATRAASSPVAENEQKFDARNFRLSGTRNLSAGWKHRAQDNLAAIRLMQQIEEEGRGAMPEEQAQLVKFCAFSSTDLAQNVFRRGAEELKSGWAEIALELEALVSAEERAGLMRATQYAHFTPEYIVRAMWAAVLWLGFAGGSVLEPGCGTGLFIAGSPEHIAQASHFTGIEADPITAKIAAQLYPESDIRFEDFTRAKLSGDYDLTIGNPPFSDRSQRFAEVKPAVALSLHDYFIAKSVRALRPGGIAAFVVSRWTMDKTDSTARRLIAEMADLLGAVRLPERAMRQDAGTDVVVDVLFFQRRGEGQPGNAMAWLDTSEAVAPLEDSPGFDVNTFFLDHPEMVLGLHSRTSSPYGLVYTCKGQATGGDLEAALNTALQALPRGIHQPRTETLRKPGEAARKIYAGGVADGATVREGSYLVIANRLHQVIDGIATEIPVKRGKGEGIPVKSAHIIDAMIPIRDAVRAILRAQESNRPWTEYQRALRRAHTKFVRNHGPINKTEITTITDEDTGQTREMVRRPNIAPFADDPDVWLVASIEDYDQETGKARHGAIFTQRVIHPPKAPVIVTAADALSVCLHDTGRVDIEYIAESLCISRQEAEAALGRAVFLNPENRAWETADAYLSGPVRTKLAVAQAVAVLEPRFAANVEALQAAQPVDLKPSEITARLGAPWIPPKVIALFCKEILGVETAVRHIAGLGSWMVDRKAFEQEASSATEWGTARRHAGHLVDDALNASIPQIWDVWYEDGQERRKLNPEETEAAKEKLFKIKTAFQNWVWTEAERAEELSNIYNATMNNMVPRHFDGSHLTLPGASTVINFYPHQKRVIWRIITAGGTYMAHAVGSGKTFSMAAAVMEQKRLGLVNKTMMVVPGHCLAQASREFLLLYPTARILVADDVNFAKAKRKRFLARAAMGDWDCIIITHAAFRFIPIPAAFERTMIQEQLDAFEAMLDDVDSDDRISRKRIERMKEGFEAKLENLGEGTDDFLTISEIGVDQIIVDEAQEFRKLAFPTNQTTLKGVDPNGSQRAWDLFVKTRFIETINAGRPLVMASGTPITNTMGELFTLQRFFAQEILERMGLQHFDGWASNFGDARTELELQPSGTYKPVTRFSEFVNVPELIDIFRSFADVVLPADLRQYVKLPNVATGTRQVITAQPTKMFKSYQKHLAARIKAIQERKGKPEKGDDILLSVIGDGRHAAIDLRFVAPSLPNDPESKLNLLIENAFRIYEENKDNLYEIAPGVPYETAGAGQMIFSDLGTLAVEARRGFSAYRWIREQLIAKGVRASEIAFMQDFKKPSEKQRLFNAFNAGQVRFLIGSSQTMGTGVNAQKRLKALHHLDVPWLPSDIEQREGRIIRQGNQNEEVEVYCYATLTSMDAPMWGQNQRKQRFIEAALSGDRSIRRLEDAGSQANQFAMAKAIASGDQRLMQKAGLEAEIARLVRLQDAHIDNQMAVRRTIQGAKASIEHNQQRIVDITADIAQRVETRGDHFALALSDRRFTERKAAGAAILTAIMEAGWDDTSKIAGAFAGFKFGIKLHRDRKLLIEGSEFVIQRRNKRDVLEIPENPTPLGIIARLEAYFGRIDAELEEAELRVAEGTRRVADYEPRLGAPFDLQGELDAKMAELRDIDIALAETKEEQTAEEDEFADIFGPIGRAGDCDELDDTSSENAEGASPE</sequence>
<evidence type="ECO:0000256" key="1">
    <source>
        <dbReference type="SAM" id="MobiDB-lite"/>
    </source>
</evidence>
<dbReference type="InterPro" id="IPR052933">
    <property type="entry name" value="DNA_Protect_Modify"/>
</dbReference>
<dbReference type="InterPro" id="IPR029063">
    <property type="entry name" value="SAM-dependent_MTases_sf"/>
</dbReference>
<evidence type="ECO:0000313" key="3">
    <source>
        <dbReference type="EMBL" id="GLR66909.1"/>
    </source>
</evidence>
<dbReference type="PANTHER" id="PTHR41313">
    <property type="entry name" value="ADENINE-SPECIFIC METHYLTRANSFERASE"/>
    <property type="match status" value="1"/>
</dbReference>
<dbReference type="EMBL" id="BSOS01000042">
    <property type="protein sequence ID" value="GLR66909.1"/>
    <property type="molecule type" value="Genomic_DNA"/>
</dbReference>
<feature type="region of interest" description="Disordered" evidence="1">
    <location>
        <begin position="1712"/>
        <end position="1737"/>
    </location>
</feature>
<feature type="domain" description="Helicase C-terminal" evidence="2">
    <location>
        <begin position="1334"/>
        <end position="1420"/>
    </location>
</feature>
<keyword evidence="4" id="KW-1185">Reference proteome</keyword>
<feature type="region of interest" description="Disordered" evidence="1">
    <location>
        <begin position="45"/>
        <end position="76"/>
    </location>
</feature>
<dbReference type="InterPro" id="IPR001650">
    <property type="entry name" value="Helicase_C-like"/>
</dbReference>
<feature type="compositionally biased region" description="Basic and acidic residues" evidence="1">
    <location>
        <begin position="45"/>
        <end position="62"/>
    </location>
</feature>
<dbReference type="Pfam" id="PF00271">
    <property type="entry name" value="Helicase_C"/>
    <property type="match status" value="1"/>
</dbReference>
<dbReference type="SUPFAM" id="SSF53335">
    <property type="entry name" value="S-adenosyl-L-methionine-dependent methyltransferases"/>
    <property type="match status" value="1"/>
</dbReference>
<dbReference type="Gene3D" id="3.40.50.300">
    <property type="entry name" value="P-loop containing nucleotide triphosphate hydrolases"/>
    <property type="match status" value="2"/>
</dbReference>
<dbReference type="SUPFAM" id="SSF52540">
    <property type="entry name" value="P-loop containing nucleoside triphosphate hydrolases"/>
    <property type="match status" value="2"/>
</dbReference>
<proteinExistence type="predicted"/>
<accession>A0ABQ6A343</accession>
<evidence type="ECO:0000313" key="4">
    <source>
        <dbReference type="Proteomes" id="UP001156641"/>
    </source>
</evidence>
<dbReference type="InterPro" id="IPR027417">
    <property type="entry name" value="P-loop_NTPase"/>
</dbReference>
<gene>
    <name evidence="3" type="ORF">GCM10010909_15890</name>
</gene>